<organism evidence="2">
    <name type="scientific">Anguilla anguilla</name>
    <name type="common">European freshwater eel</name>
    <name type="synonym">Muraena anguilla</name>
    <dbReference type="NCBI Taxonomy" id="7936"/>
    <lineage>
        <taxon>Eukaryota</taxon>
        <taxon>Metazoa</taxon>
        <taxon>Chordata</taxon>
        <taxon>Craniata</taxon>
        <taxon>Vertebrata</taxon>
        <taxon>Euteleostomi</taxon>
        <taxon>Actinopterygii</taxon>
        <taxon>Neopterygii</taxon>
        <taxon>Teleostei</taxon>
        <taxon>Anguilliformes</taxon>
        <taxon>Anguillidae</taxon>
        <taxon>Anguilla</taxon>
    </lineage>
</organism>
<protein>
    <submittedName>
        <fullName evidence="2">Uncharacterized protein</fullName>
    </submittedName>
</protein>
<dbReference type="AlphaFoldDB" id="A0A0E9PXH0"/>
<evidence type="ECO:0000313" key="2">
    <source>
        <dbReference type="EMBL" id="JAH09301.1"/>
    </source>
</evidence>
<proteinExistence type="predicted"/>
<dbReference type="EMBL" id="GBXM01099276">
    <property type="protein sequence ID" value="JAH09301.1"/>
    <property type="molecule type" value="Transcribed_RNA"/>
</dbReference>
<feature type="region of interest" description="Disordered" evidence="1">
    <location>
        <begin position="1"/>
        <end position="20"/>
    </location>
</feature>
<accession>A0A0E9PXH0</accession>
<sequence>MWREPEGAIRTTWRTSCPSS</sequence>
<name>A0A0E9PXH0_ANGAN</name>
<reference evidence="2" key="2">
    <citation type="journal article" date="2015" name="Fish Shellfish Immunol.">
        <title>Early steps in the European eel (Anguilla anguilla)-Vibrio vulnificus interaction in the gills: Role of the RtxA13 toxin.</title>
        <authorList>
            <person name="Callol A."/>
            <person name="Pajuelo D."/>
            <person name="Ebbesson L."/>
            <person name="Teles M."/>
            <person name="MacKenzie S."/>
            <person name="Amaro C."/>
        </authorList>
    </citation>
    <scope>NUCLEOTIDE SEQUENCE</scope>
</reference>
<reference evidence="2" key="1">
    <citation type="submission" date="2014-11" db="EMBL/GenBank/DDBJ databases">
        <authorList>
            <person name="Amaro Gonzalez C."/>
        </authorList>
    </citation>
    <scope>NUCLEOTIDE SEQUENCE</scope>
</reference>
<evidence type="ECO:0000256" key="1">
    <source>
        <dbReference type="SAM" id="MobiDB-lite"/>
    </source>
</evidence>